<feature type="compositionally biased region" description="Polar residues" evidence="1">
    <location>
        <begin position="29"/>
        <end position="41"/>
    </location>
</feature>
<evidence type="ECO:0000313" key="2">
    <source>
        <dbReference type="EMBL" id="TMW87877.1"/>
    </source>
</evidence>
<feature type="compositionally biased region" description="Basic and acidic residues" evidence="1">
    <location>
        <begin position="96"/>
        <end position="106"/>
    </location>
</feature>
<organism evidence="2">
    <name type="scientific">Solanum chilense</name>
    <name type="common">Tomato</name>
    <name type="synonym">Lycopersicon chilense</name>
    <dbReference type="NCBI Taxonomy" id="4083"/>
    <lineage>
        <taxon>Eukaryota</taxon>
        <taxon>Viridiplantae</taxon>
        <taxon>Streptophyta</taxon>
        <taxon>Embryophyta</taxon>
        <taxon>Tracheophyta</taxon>
        <taxon>Spermatophyta</taxon>
        <taxon>Magnoliopsida</taxon>
        <taxon>eudicotyledons</taxon>
        <taxon>Gunneridae</taxon>
        <taxon>Pentapetalae</taxon>
        <taxon>asterids</taxon>
        <taxon>lamiids</taxon>
        <taxon>Solanales</taxon>
        <taxon>Solanaceae</taxon>
        <taxon>Solanoideae</taxon>
        <taxon>Solaneae</taxon>
        <taxon>Solanum</taxon>
        <taxon>Solanum subgen. Lycopersicon</taxon>
    </lineage>
</organism>
<protein>
    <submittedName>
        <fullName evidence="2">Uncharacterized protein</fullName>
    </submittedName>
</protein>
<dbReference type="EMBL" id="RXGB01005434">
    <property type="protein sequence ID" value="TMW87877.1"/>
    <property type="molecule type" value="Genomic_DNA"/>
</dbReference>
<feature type="compositionally biased region" description="Basic residues" evidence="1">
    <location>
        <begin position="112"/>
        <end position="131"/>
    </location>
</feature>
<name>A0A6N2AZ96_SOLCI</name>
<feature type="non-terminal residue" evidence="2">
    <location>
        <position position="1"/>
    </location>
</feature>
<gene>
    <name evidence="2" type="ORF">EJD97_019362</name>
</gene>
<accession>A0A6N2AZ96</accession>
<dbReference type="AlphaFoldDB" id="A0A6N2AZ96"/>
<reference evidence="2" key="1">
    <citation type="submission" date="2019-05" db="EMBL/GenBank/DDBJ databases">
        <title>The de novo reference genome and transcriptome assemblies of the wild tomato species Solanum chilense.</title>
        <authorList>
            <person name="Stam R."/>
            <person name="Nosenko T."/>
            <person name="Hoerger A.C."/>
            <person name="Stephan W."/>
            <person name="Seidel M.A."/>
            <person name="Kuhn J.M.M."/>
            <person name="Haberer G."/>
            <person name="Tellier A."/>
        </authorList>
    </citation>
    <scope>NUCLEOTIDE SEQUENCE</scope>
    <source>
        <tissue evidence="2">Mature leaves</tissue>
    </source>
</reference>
<evidence type="ECO:0000256" key="1">
    <source>
        <dbReference type="SAM" id="MobiDB-lite"/>
    </source>
</evidence>
<feature type="compositionally biased region" description="Polar residues" evidence="1">
    <location>
        <begin position="162"/>
        <end position="181"/>
    </location>
</feature>
<feature type="compositionally biased region" description="Basic and acidic residues" evidence="1">
    <location>
        <begin position="17"/>
        <end position="28"/>
    </location>
</feature>
<comment type="caution">
    <text evidence="2">The sequence shown here is derived from an EMBL/GenBank/DDBJ whole genome shotgun (WGS) entry which is preliminary data.</text>
</comment>
<proteinExistence type="predicted"/>
<feature type="region of interest" description="Disordered" evidence="1">
    <location>
        <begin position="17"/>
        <end position="181"/>
    </location>
</feature>
<sequence>NMNDCWILERKRIMEVKRENTKAMRAEQGETSNAKDNANDQNVEDVEQNTQAARSQAKGKKETLINIENVDVETINNELVRDEKKDEEQENDDVENLSKEEEKDNMVVRINKNQKKRKKDTSKALKKKTKVTFRLNKDQQEAVNKPKNNKKKDKQKDIVQKETQISINSEAGDSMYNNNGE</sequence>